<evidence type="ECO:0000313" key="3">
    <source>
        <dbReference type="Proteomes" id="UP001396898"/>
    </source>
</evidence>
<reference evidence="2 3" key="1">
    <citation type="submission" date="2023-01" db="EMBL/GenBank/DDBJ databases">
        <title>Analysis of 21 Apiospora genomes using comparative genomics revels a genus with tremendous synthesis potential of carbohydrate active enzymes and secondary metabolites.</title>
        <authorList>
            <person name="Sorensen T."/>
        </authorList>
    </citation>
    <scope>NUCLEOTIDE SEQUENCE [LARGE SCALE GENOMIC DNA]</scope>
    <source>
        <strain evidence="2 3">CBS 20057</strain>
    </source>
</reference>
<dbReference type="EMBL" id="JAQQWI010000022">
    <property type="protein sequence ID" value="KAK7996153.1"/>
    <property type="molecule type" value="Genomic_DNA"/>
</dbReference>
<sequence>MSDEEVDWGDDPLEQHQHHDADDEDDLEEEAPSDGDASEDFNDDDYEEPPIIWADDEDEDEDAPEDSQAAPPGPDSPDPFADNAQVAQARADDNDAMATVEAWLANVGDGARSAYDCRKCVHLSLSGMGSSFSCFISRCLASSVRRCFNISGDIEHPAMWEGLWEVTCLSPVFGFYQPQPTSVILVRTVDIFVLLRIRPIIPPTQIGLRLSQNNTTSRARYLEYRASPGSIDMFFQDLPPFCMGTRPRPLFTEVPEGLGRARASVVDDVNDDIPVLVRYGDVPGAAYSLDMCWSTPLAHLAPPTS</sequence>
<accession>A0ABR1R333</accession>
<feature type="compositionally biased region" description="Acidic residues" evidence="1">
    <location>
        <begin position="1"/>
        <end position="12"/>
    </location>
</feature>
<organism evidence="2 3">
    <name type="scientific">Apiospora marii</name>
    <dbReference type="NCBI Taxonomy" id="335849"/>
    <lineage>
        <taxon>Eukaryota</taxon>
        <taxon>Fungi</taxon>
        <taxon>Dikarya</taxon>
        <taxon>Ascomycota</taxon>
        <taxon>Pezizomycotina</taxon>
        <taxon>Sordariomycetes</taxon>
        <taxon>Xylariomycetidae</taxon>
        <taxon>Amphisphaeriales</taxon>
        <taxon>Apiosporaceae</taxon>
        <taxon>Apiospora</taxon>
    </lineage>
</organism>
<evidence type="ECO:0000256" key="1">
    <source>
        <dbReference type="SAM" id="MobiDB-lite"/>
    </source>
</evidence>
<gene>
    <name evidence="2" type="ORF">PG991_015620</name>
</gene>
<evidence type="ECO:0000313" key="2">
    <source>
        <dbReference type="EMBL" id="KAK7996153.1"/>
    </source>
</evidence>
<feature type="region of interest" description="Disordered" evidence="1">
    <location>
        <begin position="1"/>
        <end position="82"/>
    </location>
</feature>
<keyword evidence="3" id="KW-1185">Reference proteome</keyword>
<feature type="compositionally biased region" description="Acidic residues" evidence="1">
    <location>
        <begin position="22"/>
        <end position="65"/>
    </location>
</feature>
<comment type="caution">
    <text evidence="2">The sequence shown here is derived from an EMBL/GenBank/DDBJ whole genome shotgun (WGS) entry which is preliminary data.</text>
</comment>
<protein>
    <submittedName>
        <fullName evidence="2">Uncharacterized protein</fullName>
    </submittedName>
</protein>
<proteinExistence type="predicted"/>
<dbReference type="Proteomes" id="UP001396898">
    <property type="component" value="Unassembled WGS sequence"/>
</dbReference>
<name>A0ABR1R333_9PEZI</name>